<evidence type="ECO:0000313" key="2">
    <source>
        <dbReference type="EMBL" id="EGP90314.1"/>
    </source>
</evidence>
<dbReference type="Proteomes" id="UP000008062">
    <property type="component" value="Chromosome 2"/>
</dbReference>
<keyword evidence="3" id="KW-1185">Reference proteome</keyword>
<dbReference type="RefSeq" id="XP_003855338.1">
    <property type="nucleotide sequence ID" value="XM_003855290.1"/>
</dbReference>
<dbReference type="EMBL" id="CM001197">
    <property type="protein sequence ID" value="EGP90314.1"/>
    <property type="molecule type" value="Genomic_DNA"/>
</dbReference>
<organism evidence="2 3">
    <name type="scientific">Zymoseptoria tritici (strain CBS 115943 / IPO323)</name>
    <name type="common">Speckled leaf blotch fungus</name>
    <name type="synonym">Septoria tritici</name>
    <dbReference type="NCBI Taxonomy" id="336722"/>
    <lineage>
        <taxon>Eukaryota</taxon>
        <taxon>Fungi</taxon>
        <taxon>Dikarya</taxon>
        <taxon>Ascomycota</taxon>
        <taxon>Pezizomycotina</taxon>
        <taxon>Dothideomycetes</taxon>
        <taxon>Dothideomycetidae</taxon>
        <taxon>Mycosphaerellales</taxon>
        <taxon>Mycosphaerellaceae</taxon>
        <taxon>Zymoseptoria</taxon>
    </lineage>
</organism>
<evidence type="ECO:0000313" key="3">
    <source>
        <dbReference type="Proteomes" id="UP000008062"/>
    </source>
</evidence>
<gene>
    <name evidence="2" type="ORF">MYCGRDRAFT_99284</name>
</gene>
<evidence type="ECO:0000256" key="1">
    <source>
        <dbReference type="SAM" id="MobiDB-lite"/>
    </source>
</evidence>
<proteinExistence type="predicted"/>
<dbReference type="HOGENOM" id="CLU_3052152_0_0_1"/>
<dbReference type="KEGG" id="ztr:MYCGRDRAFT_99284"/>
<protein>
    <submittedName>
        <fullName evidence="2">Uncharacterized protein</fullName>
    </submittedName>
</protein>
<reference evidence="2 3" key="1">
    <citation type="journal article" date="2011" name="PLoS Genet.">
        <title>Finished genome of the fungal wheat pathogen Mycosphaerella graminicola reveals dispensome structure, chromosome plasticity, and stealth pathogenesis.</title>
        <authorList>
            <person name="Goodwin S.B."/>
            <person name="Ben M'barek S."/>
            <person name="Dhillon B."/>
            <person name="Wittenberg A.H.J."/>
            <person name="Crane C.F."/>
            <person name="Hane J.K."/>
            <person name="Foster A.J."/>
            <person name="Van der Lee T.A.J."/>
            <person name="Grimwood J."/>
            <person name="Aerts A."/>
            <person name="Antoniw J."/>
            <person name="Bailey A."/>
            <person name="Bluhm B."/>
            <person name="Bowler J."/>
            <person name="Bristow J."/>
            <person name="van der Burgt A."/>
            <person name="Canto-Canche B."/>
            <person name="Churchill A.C.L."/>
            <person name="Conde-Ferraez L."/>
            <person name="Cools H.J."/>
            <person name="Coutinho P.M."/>
            <person name="Csukai M."/>
            <person name="Dehal P."/>
            <person name="De Wit P."/>
            <person name="Donzelli B."/>
            <person name="van de Geest H.C."/>
            <person name="van Ham R.C.H.J."/>
            <person name="Hammond-Kosack K.E."/>
            <person name="Henrissat B."/>
            <person name="Kilian A."/>
            <person name="Kobayashi A.K."/>
            <person name="Koopmann E."/>
            <person name="Kourmpetis Y."/>
            <person name="Kuzniar A."/>
            <person name="Lindquist E."/>
            <person name="Lombard V."/>
            <person name="Maliepaard C."/>
            <person name="Martins N."/>
            <person name="Mehrabi R."/>
            <person name="Nap J.P.H."/>
            <person name="Ponomarenko A."/>
            <person name="Rudd J.J."/>
            <person name="Salamov A."/>
            <person name="Schmutz J."/>
            <person name="Schouten H.J."/>
            <person name="Shapiro H."/>
            <person name="Stergiopoulos I."/>
            <person name="Torriani S.F.F."/>
            <person name="Tu H."/>
            <person name="de Vries R.P."/>
            <person name="Waalwijk C."/>
            <person name="Ware S.B."/>
            <person name="Wiebenga A."/>
            <person name="Zwiers L.-H."/>
            <person name="Oliver R.P."/>
            <person name="Grigoriev I.V."/>
            <person name="Kema G.H.J."/>
        </authorList>
    </citation>
    <scope>NUCLEOTIDE SEQUENCE [LARGE SCALE GENOMIC DNA]</scope>
    <source>
        <strain evidence="3">CBS 115943 / IPO323</strain>
    </source>
</reference>
<sequence>MQVLKIPKQWNGSRRPGGEMDKNPRGKRSRFQCLPHEMSLQRAKMGGTEGRETD</sequence>
<name>F9X364_ZYMTI</name>
<dbReference type="AlphaFoldDB" id="F9X364"/>
<dbReference type="InParanoid" id="F9X364"/>
<accession>F9X364</accession>
<feature type="region of interest" description="Disordered" evidence="1">
    <location>
        <begin position="1"/>
        <end position="29"/>
    </location>
</feature>
<dbReference type="GeneID" id="13400081"/>